<dbReference type="InterPro" id="IPR012338">
    <property type="entry name" value="Beta-lactam/transpept-like"/>
</dbReference>
<reference evidence="3" key="1">
    <citation type="submission" date="2022-10" db="EMBL/GenBank/DDBJ databases">
        <title>Genome assembly of Pristionchus species.</title>
        <authorList>
            <person name="Yoshida K."/>
            <person name="Sommer R.J."/>
        </authorList>
    </citation>
    <scope>NUCLEOTIDE SEQUENCE [LARGE SCALE GENOMIC DNA]</scope>
    <source>
        <strain evidence="3">RS5460</strain>
    </source>
</reference>
<sequence>PSLFRSPFSSHSHIPIIIGTLKKGYEEVLEVFRDNIKFGYEPEGCNFAAYVEGELVVDLWGGYADKSCEWRWNEHTISPFFSCSKALTAITVVMLVDRGRLQYSDAIAKYWPEFGAEGKDTITVLQALHHQ</sequence>
<comment type="caution">
    <text evidence="2">The sequence shown here is derived from an EMBL/GenBank/DDBJ whole genome shotgun (WGS) entry which is preliminary data.</text>
</comment>
<dbReference type="PANTHER" id="PTHR43319:SF3">
    <property type="entry name" value="BETA-LACTAMASE-RELATED DOMAIN-CONTAINING PROTEIN"/>
    <property type="match status" value="1"/>
</dbReference>
<dbReference type="EMBL" id="BTRK01000006">
    <property type="protein sequence ID" value="GMR62989.1"/>
    <property type="molecule type" value="Genomic_DNA"/>
</dbReference>
<gene>
    <name evidence="2" type="ORF">PMAYCL1PPCAC_33184</name>
</gene>
<organism evidence="2 3">
    <name type="scientific">Pristionchus mayeri</name>
    <dbReference type="NCBI Taxonomy" id="1317129"/>
    <lineage>
        <taxon>Eukaryota</taxon>
        <taxon>Metazoa</taxon>
        <taxon>Ecdysozoa</taxon>
        <taxon>Nematoda</taxon>
        <taxon>Chromadorea</taxon>
        <taxon>Rhabditida</taxon>
        <taxon>Rhabditina</taxon>
        <taxon>Diplogasteromorpha</taxon>
        <taxon>Diplogasteroidea</taxon>
        <taxon>Neodiplogasteridae</taxon>
        <taxon>Pristionchus</taxon>
    </lineage>
</organism>
<evidence type="ECO:0000259" key="1">
    <source>
        <dbReference type="Pfam" id="PF00144"/>
    </source>
</evidence>
<dbReference type="AlphaFoldDB" id="A0AAN5DGV5"/>
<feature type="non-terminal residue" evidence="2">
    <location>
        <position position="1"/>
    </location>
</feature>
<dbReference type="Gene3D" id="3.40.710.10">
    <property type="entry name" value="DD-peptidase/beta-lactamase superfamily"/>
    <property type="match status" value="1"/>
</dbReference>
<evidence type="ECO:0000313" key="3">
    <source>
        <dbReference type="Proteomes" id="UP001328107"/>
    </source>
</evidence>
<dbReference type="PANTHER" id="PTHR43319">
    <property type="entry name" value="BETA-LACTAMASE-RELATED"/>
    <property type="match status" value="1"/>
</dbReference>
<accession>A0AAN5DGV5</accession>
<dbReference type="InterPro" id="IPR001466">
    <property type="entry name" value="Beta-lactam-related"/>
</dbReference>
<keyword evidence="3" id="KW-1185">Reference proteome</keyword>
<dbReference type="SUPFAM" id="SSF56601">
    <property type="entry name" value="beta-lactamase/transpeptidase-like"/>
    <property type="match status" value="1"/>
</dbReference>
<evidence type="ECO:0000313" key="2">
    <source>
        <dbReference type="EMBL" id="GMR62989.1"/>
    </source>
</evidence>
<name>A0AAN5DGV5_9BILA</name>
<protein>
    <recommendedName>
        <fullName evidence="1">Beta-lactamase-related domain-containing protein</fullName>
    </recommendedName>
</protein>
<proteinExistence type="predicted"/>
<dbReference type="InterPro" id="IPR052907">
    <property type="entry name" value="Beta-lactamase/esterase"/>
</dbReference>
<dbReference type="Pfam" id="PF00144">
    <property type="entry name" value="Beta-lactamase"/>
    <property type="match status" value="1"/>
</dbReference>
<feature type="domain" description="Beta-lactamase-related" evidence="1">
    <location>
        <begin position="44"/>
        <end position="131"/>
    </location>
</feature>
<dbReference type="Proteomes" id="UP001328107">
    <property type="component" value="Unassembled WGS sequence"/>
</dbReference>
<feature type="non-terminal residue" evidence="2">
    <location>
        <position position="131"/>
    </location>
</feature>